<dbReference type="SUPFAM" id="SSF48371">
    <property type="entry name" value="ARM repeat"/>
    <property type="match status" value="1"/>
</dbReference>
<reference evidence="2 3" key="1">
    <citation type="journal article" date="2023" name="BMC Biotechnol.">
        <title>Vitis rotundifolia cv Carlos genome sequencing.</title>
        <authorList>
            <person name="Huff M."/>
            <person name="Hulse-Kemp A."/>
            <person name="Scheffler B."/>
            <person name="Youngblood R."/>
            <person name="Simpson S."/>
            <person name="Babiker E."/>
            <person name="Staton M."/>
        </authorList>
    </citation>
    <scope>NUCLEOTIDE SEQUENCE [LARGE SCALE GENOMIC DNA]</scope>
    <source>
        <tissue evidence="2">Leaf</tissue>
    </source>
</reference>
<dbReference type="PIRSF" id="PIRSF028043">
    <property type="entry name" value="PP2A_B56"/>
    <property type="match status" value="1"/>
</dbReference>
<dbReference type="EMBL" id="JARBHA010000011">
    <property type="protein sequence ID" value="KAJ9688527.1"/>
    <property type="molecule type" value="Genomic_DNA"/>
</dbReference>
<dbReference type="InterPro" id="IPR011989">
    <property type="entry name" value="ARM-like"/>
</dbReference>
<keyword evidence="3" id="KW-1185">Reference proteome</keyword>
<dbReference type="AlphaFoldDB" id="A0AA38ZH29"/>
<organism evidence="2 3">
    <name type="scientific">Vitis rotundifolia</name>
    <name type="common">Muscadine grape</name>
    <dbReference type="NCBI Taxonomy" id="103349"/>
    <lineage>
        <taxon>Eukaryota</taxon>
        <taxon>Viridiplantae</taxon>
        <taxon>Streptophyta</taxon>
        <taxon>Embryophyta</taxon>
        <taxon>Tracheophyta</taxon>
        <taxon>Spermatophyta</taxon>
        <taxon>Magnoliopsida</taxon>
        <taxon>eudicotyledons</taxon>
        <taxon>Gunneridae</taxon>
        <taxon>Pentapetalae</taxon>
        <taxon>rosids</taxon>
        <taxon>Vitales</taxon>
        <taxon>Vitaceae</taxon>
        <taxon>Viteae</taxon>
        <taxon>Vitis</taxon>
    </lineage>
</organism>
<accession>A0AA38ZH29</accession>
<comment type="function">
    <text evidence="1">The B regulatory subunit might modulate substrate selectivity and catalytic activity, and also might direct the localization of the catalytic enzyme to a particular subcellular compartment.</text>
</comment>
<dbReference type="FunFam" id="1.25.10.10:FF:000331">
    <property type="entry name" value="Phosphoprotein phosphatase, putative"/>
    <property type="match status" value="1"/>
</dbReference>
<dbReference type="InterPro" id="IPR016024">
    <property type="entry name" value="ARM-type_fold"/>
</dbReference>
<dbReference type="PANTHER" id="PTHR10257">
    <property type="entry name" value="SERINE/THREONINE PROTEIN PHOSPHATASE 2A PP2A REGULATORY SUBUNIT B"/>
    <property type="match status" value="1"/>
</dbReference>
<dbReference type="GO" id="GO:0000159">
    <property type="term" value="C:protein phosphatase type 2A complex"/>
    <property type="evidence" value="ECO:0007669"/>
    <property type="project" value="UniProtKB-UniRule"/>
</dbReference>
<dbReference type="Proteomes" id="UP001168098">
    <property type="component" value="Unassembled WGS sequence"/>
</dbReference>
<dbReference type="GO" id="GO:0019888">
    <property type="term" value="F:protein phosphatase regulator activity"/>
    <property type="evidence" value="ECO:0007669"/>
    <property type="project" value="UniProtKB-UniRule"/>
</dbReference>
<dbReference type="PANTHER" id="PTHR10257:SF31">
    <property type="entry name" value="SERINE_THREONINE PROTEIN PHOSPHATASE 2A 57 KDA REGULATORY SUBUNIT B' KAPPA ISOFORM"/>
    <property type="match status" value="1"/>
</dbReference>
<protein>
    <recommendedName>
        <fullName evidence="1">Serine/threonine protein phosphatase 2A regulatory subunit</fullName>
    </recommendedName>
</protein>
<dbReference type="InterPro" id="IPR002554">
    <property type="entry name" value="PP2A_B56"/>
</dbReference>
<name>A0AA38ZH29_VITRO</name>
<evidence type="ECO:0000313" key="3">
    <source>
        <dbReference type="Proteomes" id="UP001168098"/>
    </source>
</evidence>
<sequence length="363" mass="42145">MCAINLFRDFPPKYRSNSTGGETEDEEPMFDPAWSHLQIVYDLLLRFVSYSSLDVKVAKKYVDHSFILRLLELSDSEDPRERDCLKTILHRIYGKFMVHRPFIRKAVSNIIYRFVFETERHNGIAELLEIFGSVISGFALPLKEEHKMFLSRALIPLHKPKSVGIYHQQLTYCVVQFIEKEPKLASVVIKGLLKYWPVTNSQKELMFLSELEEILEMTGMVEFQKIMVPLFRRIGYCLNSSHFQVAERAHFLWNNEHVLNHITQNRQVILPLVFPALERNTRNHWNQAVLNLTLNVRKMFCEMDEELVLACQGKLEEEDSKSSMAAEKRRLTWERLETAASFQPVGGGNISFLVNPATCSVTC</sequence>
<proteinExistence type="inferred from homology"/>
<evidence type="ECO:0000256" key="1">
    <source>
        <dbReference type="PIRNR" id="PIRNR028043"/>
    </source>
</evidence>
<gene>
    <name evidence="2" type="ORF">PVL29_014273</name>
</gene>
<dbReference type="GO" id="GO:0007165">
    <property type="term" value="P:signal transduction"/>
    <property type="evidence" value="ECO:0007669"/>
    <property type="project" value="InterPro"/>
</dbReference>
<dbReference type="Pfam" id="PF01603">
    <property type="entry name" value="B56"/>
    <property type="match status" value="1"/>
</dbReference>
<comment type="caution">
    <text evidence="2">The sequence shown here is derived from an EMBL/GenBank/DDBJ whole genome shotgun (WGS) entry which is preliminary data.</text>
</comment>
<dbReference type="Gene3D" id="1.25.10.10">
    <property type="entry name" value="Leucine-rich Repeat Variant"/>
    <property type="match status" value="1"/>
</dbReference>
<evidence type="ECO:0000313" key="2">
    <source>
        <dbReference type="EMBL" id="KAJ9688527.1"/>
    </source>
</evidence>
<comment type="similarity">
    <text evidence="1">Belongs to the phosphatase 2A regulatory subunit.</text>
</comment>